<dbReference type="AlphaFoldDB" id="A0A6A6W0T3"/>
<evidence type="ECO:0000313" key="2">
    <source>
        <dbReference type="Proteomes" id="UP000799437"/>
    </source>
</evidence>
<name>A0A6A6W0T3_9PEZI</name>
<reference evidence="1" key="1">
    <citation type="journal article" date="2020" name="Stud. Mycol.">
        <title>101 Dothideomycetes genomes: a test case for predicting lifestyles and emergence of pathogens.</title>
        <authorList>
            <person name="Haridas S."/>
            <person name="Albert R."/>
            <person name="Binder M."/>
            <person name="Bloem J."/>
            <person name="Labutti K."/>
            <person name="Salamov A."/>
            <person name="Andreopoulos B."/>
            <person name="Baker S."/>
            <person name="Barry K."/>
            <person name="Bills G."/>
            <person name="Bluhm B."/>
            <person name="Cannon C."/>
            <person name="Castanera R."/>
            <person name="Culley D."/>
            <person name="Daum C."/>
            <person name="Ezra D."/>
            <person name="Gonzalez J."/>
            <person name="Henrissat B."/>
            <person name="Kuo A."/>
            <person name="Liang C."/>
            <person name="Lipzen A."/>
            <person name="Lutzoni F."/>
            <person name="Magnuson J."/>
            <person name="Mondo S."/>
            <person name="Nolan M."/>
            <person name="Ohm R."/>
            <person name="Pangilinan J."/>
            <person name="Park H.-J."/>
            <person name="Ramirez L."/>
            <person name="Alfaro M."/>
            <person name="Sun H."/>
            <person name="Tritt A."/>
            <person name="Yoshinaga Y."/>
            <person name="Zwiers L.-H."/>
            <person name="Turgeon B."/>
            <person name="Goodwin S."/>
            <person name="Spatafora J."/>
            <person name="Crous P."/>
            <person name="Grigoriev I."/>
        </authorList>
    </citation>
    <scope>NUCLEOTIDE SEQUENCE</scope>
    <source>
        <strain evidence="1">CBS 121739</strain>
    </source>
</reference>
<dbReference type="RefSeq" id="XP_033597991.1">
    <property type="nucleotide sequence ID" value="XM_033738971.1"/>
</dbReference>
<keyword evidence="2" id="KW-1185">Reference proteome</keyword>
<accession>A0A6A6W0T3</accession>
<protein>
    <submittedName>
        <fullName evidence="1">Uncharacterized protein</fullName>
    </submittedName>
</protein>
<proteinExistence type="predicted"/>
<dbReference type="EMBL" id="ML996577">
    <property type="protein sequence ID" value="KAF2755540.1"/>
    <property type="molecule type" value="Genomic_DNA"/>
</dbReference>
<dbReference type="GeneID" id="54480025"/>
<gene>
    <name evidence="1" type="ORF">EJ05DRAFT_105121</name>
</gene>
<evidence type="ECO:0000313" key="1">
    <source>
        <dbReference type="EMBL" id="KAF2755540.1"/>
    </source>
</evidence>
<dbReference type="Proteomes" id="UP000799437">
    <property type="component" value="Unassembled WGS sequence"/>
</dbReference>
<organism evidence="1 2">
    <name type="scientific">Pseudovirgaria hyperparasitica</name>
    <dbReference type="NCBI Taxonomy" id="470096"/>
    <lineage>
        <taxon>Eukaryota</taxon>
        <taxon>Fungi</taxon>
        <taxon>Dikarya</taxon>
        <taxon>Ascomycota</taxon>
        <taxon>Pezizomycotina</taxon>
        <taxon>Dothideomycetes</taxon>
        <taxon>Dothideomycetes incertae sedis</taxon>
        <taxon>Acrospermales</taxon>
        <taxon>Acrospermaceae</taxon>
        <taxon>Pseudovirgaria</taxon>
    </lineage>
</organism>
<sequence>MLLPVQLHSIRETSVSGHQLKNYFLKSRSFNIRKYRPKHVAEGDTNTDPNIQINQHISPSNSSILLTSFYFDLDPTGHPHNHRPFIVIRALFREPRMLLLSVIITATRLVWAPILGISLAVGSVCSLFTSHNCSTDALCSPHCTLKTFPLINPGSALLPI</sequence>